<proteinExistence type="predicted"/>
<dbReference type="InterPro" id="IPR049240">
    <property type="entry name" value="DUF6875"/>
</dbReference>
<dbReference type="Pfam" id="PF21780">
    <property type="entry name" value="DUF6875"/>
    <property type="match status" value="1"/>
</dbReference>
<dbReference type="RefSeq" id="WP_227838011.1">
    <property type="nucleotide sequence ID" value="NZ_WEGI01000008.1"/>
</dbReference>
<evidence type="ECO:0000313" key="3">
    <source>
        <dbReference type="Proteomes" id="UP000431401"/>
    </source>
</evidence>
<dbReference type="EMBL" id="WEGI01000008">
    <property type="protein sequence ID" value="MQY28309.1"/>
    <property type="molecule type" value="Genomic_DNA"/>
</dbReference>
<dbReference type="Proteomes" id="UP000431401">
    <property type="component" value="Unassembled WGS sequence"/>
</dbReference>
<accession>A0A7K0DRC6</accession>
<dbReference type="AlphaFoldDB" id="A0A7K0DRC6"/>
<reference evidence="2 3" key="1">
    <citation type="submission" date="2019-10" db="EMBL/GenBank/DDBJ databases">
        <title>Nocardia macrotermitis sp. nov. and Nocardia aurantia sp. nov., isolated from the gut of fungus growing-termite Macrotermes natalensis.</title>
        <authorList>
            <person name="Benndorf R."/>
            <person name="Schwitalla J."/>
            <person name="Martin K."/>
            <person name="De Beer W."/>
            <person name="Kaster A.-K."/>
            <person name="Vollmers J."/>
            <person name="Poulsen M."/>
            <person name="Beemelmanns C."/>
        </authorList>
    </citation>
    <scope>NUCLEOTIDE SEQUENCE [LARGE SCALE GENOMIC DNA]</scope>
    <source>
        <strain evidence="2 3">RB56</strain>
    </source>
</reference>
<sequence>MAMRASKRKADTGIQWWNVYDDPHRWARLDPAAGRLVRWVDEHLARPHPELGRDGAVCPFVRHSSTRRVLWAGLVTGGDALGVADIDAAVAEAIEVYGGLRGRTPAEARSLTLITIFPGLTRTDRIDEVHRARKSEVVSRGWMLGQFYPGCDVPGLWNREFHPLDAPVPMLVLRTMMSTDFPFLAGRADWLYAYFTALAPDLPKKLRWAIAERMRVDGPAAEDITALRVHRAAEHAR</sequence>
<feature type="domain" description="DUF6875" evidence="1">
    <location>
        <begin position="35"/>
        <end position="207"/>
    </location>
</feature>
<organism evidence="2 3">
    <name type="scientific">Nocardia aurantia</name>
    <dbReference type="NCBI Taxonomy" id="2585199"/>
    <lineage>
        <taxon>Bacteria</taxon>
        <taxon>Bacillati</taxon>
        <taxon>Actinomycetota</taxon>
        <taxon>Actinomycetes</taxon>
        <taxon>Mycobacteriales</taxon>
        <taxon>Nocardiaceae</taxon>
        <taxon>Nocardia</taxon>
    </lineage>
</organism>
<protein>
    <recommendedName>
        <fullName evidence="1">DUF6875 domain-containing protein</fullName>
    </recommendedName>
</protein>
<name>A0A7K0DRC6_9NOCA</name>
<comment type="caution">
    <text evidence="2">The sequence shown here is derived from an EMBL/GenBank/DDBJ whole genome shotgun (WGS) entry which is preliminary data.</text>
</comment>
<evidence type="ECO:0000313" key="2">
    <source>
        <dbReference type="EMBL" id="MQY28309.1"/>
    </source>
</evidence>
<gene>
    <name evidence="2" type="ORF">NRB56_38920</name>
</gene>
<evidence type="ECO:0000259" key="1">
    <source>
        <dbReference type="Pfam" id="PF21780"/>
    </source>
</evidence>
<keyword evidence="3" id="KW-1185">Reference proteome</keyword>